<organism evidence="2 3">
    <name type="scientific">Streptococcus oricebi</name>
    <dbReference type="NCBI Taxonomy" id="1547447"/>
    <lineage>
        <taxon>Bacteria</taxon>
        <taxon>Bacillati</taxon>
        <taxon>Bacillota</taxon>
        <taxon>Bacilli</taxon>
        <taxon>Lactobacillales</taxon>
        <taxon>Streptococcaceae</taxon>
        <taxon>Streptococcus</taxon>
    </lineage>
</organism>
<dbReference type="EMBL" id="PRDG01000001">
    <property type="protein sequence ID" value="MBP2622777.1"/>
    <property type="molecule type" value="Genomic_DNA"/>
</dbReference>
<feature type="chain" id="PRO_5045089137" description="Lipoprotein" evidence="1">
    <location>
        <begin position="30"/>
        <end position="238"/>
    </location>
</feature>
<keyword evidence="3" id="KW-1185">Reference proteome</keyword>
<dbReference type="Proteomes" id="UP001519296">
    <property type="component" value="Unassembled WGS sequence"/>
</dbReference>
<dbReference type="RefSeq" id="WP_209626958.1">
    <property type="nucleotide sequence ID" value="NZ_PRDG01000001.1"/>
</dbReference>
<evidence type="ECO:0000313" key="2">
    <source>
        <dbReference type="EMBL" id="MBP2622777.1"/>
    </source>
</evidence>
<evidence type="ECO:0000313" key="3">
    <source>
        <dbReference type="Proteomes" id="UP001519296"/>
    </source>
</evidence>
<reference evidence="2 3" key="1">
    <citation type="submission" date="2018-02" db="EMBL/GenBank/DDBJ databases">
        <title>Draft genome sequence of Streptococcus oricebi CCUG 70868T type strain.</title>
        <authorList>
            <person name="Mendez V."/>
            <person name="Salva-Serra F."/>
            <person name="Jaen-Luchoro D."/>
            <person name="Gonzales-Siles L."/>
            <person name="Karlsson R."/>
            <person name="Engstrom-Jakobsson H."/>
            <person name="Busquets A."/>
            <person name="Gomila M."/>
            <person name="Pineiro-Iglesias B."/>
            <person name="Bennasar-Figueras A."/>
            <person name="Seeger M."/>
            <person name="Moore E."/>
        </authorList>
    </citation>
    <scope>NUCLEOTIDE SEQUENCE [LARGE SCALE GENOMIC DNA]</scope>
    <source>
        <strain evidence="2 3">CCUG 70868</strain>
    </source>
</reference>
<keyword evidence="1" id="KW-0732">Signal</keyword>
<feature type="signal peptide" evidence="1">
    <location>
        <begin position="1"/>
        <end position="29"/>
    </location>
</feature>
<comment type="caution">
    <text evidence="2">The sequence shown here is derived from an EMBL/GenBank/DDBJ whole genome shotgun (WGS) entry which is preliminary data.</text>
</comment>
<dbReference type="PROSITE" id="PS51257">
    <property type="entry name" value="PROKAR_LIPOPROTEIN"/>
    <property type="match status" value="1"/>
</dbReference>
<proteinExistence type="predicted"/>
<evidence type="ECO:0000256" key="1">
    <source>
        <dbReference type="SAM" id="SignalP"/>
    </source>
</evidence>
<sequence>MMKKRLLSFSLLGLSLALLVLLGACSAQQEVDIKRSEKQAQLEEDLEPVFALFTDKKIKDKAYVAVTEQATTDIKDSKSLKQLSNYQLDLKLTDNGYVGKINLVDHSSYVWYQKGSLYKDEKYSQKLEDYQPLFDRLNLTRNYLGQLDVKNSAKKPDADILEISYLEDKQSENLKQIRKDYGLSDSATATITLKRKYNAAKRYAYSLKYSVKDSEKDQKVEYQFSFELSSPYKAKKKK</sequence>
<gene>
    <name evidence="2" type="ORF">C4K46_02355</name>
</gene>
<protein>
    <recommendedName>
        <fullName evidence="4">Lipoprotein</fullName>
    </recommendedName>
</protein>
<name>A0ABS5B1U4_9STRE</name>
<accession>A0ABS5B1U4</accession>
<evidence type="ECO:0008006" key="4">
    <source>
        <dbReference type="Google" id="ProtNLM"/>
    </source>
</evidence>